<gene>
    <name evidence="2" type="primary">iscR</name>
    <name evidence="2" type="ORF">NM686_003325</name>
</gene>
<dbReference type="NCBIfam" id="TIGR02010">
    <property type="entry name" value="IscR"/>
    <property type="match status" value="1"/>
</dbReference>
<dbReference type="InterPro" id="IPR036388">
    <property type="entry name" value="WH-like_DNA-bd_sf"/>
</dbReference>
<proteinExistence type="predicted"/>
<dbReference type="InterPro" id="IPR010242">
    <property type="entry name" value="TF_HTH_IscR"/>
</dbReference>
<evidence type="ECO:0000256" key="1">
    <source>
        <dbReference type="ARBA" id="ARBA00023125"/>
    </source>
</evidence>
<dbReference type="PANTHER" id="PTHR33221">
    <property type="entry name" value="WINGED HELIX-TURN-HELIX TRANSCRIPTIONAL REGULATOR, RRF2 FAMILY"/>
    <property type="match status" value="1"/>
</dbReference>
<protein>
    <submittedName>
        <fullName evidence="2">Fe-S cluster assembly transcriptional regulator IscR</fullName>
    </submittedName>
</protein>
<evidence type="ECO:0000313" key="2">
    <source>
        <dbReference type="EMBL" id="WAR45560.1"/>
    </source>
</evidence>
<sequence>MRLTTKGRYAVTAMLDLAYHSQKHPVTLTDIATRQTISLSYLEQLFARLRKAGMVKGVRGPGGGYTLSRSAHEVNIADIIEAVDETVDSTKCGGKSNCHNDQPCITHDLWMGLSEQIRSYLKQITLGQLLERELVSEVAKRQGKQGEHVIELKPLQERKTA</sequence>
<name>A0ABY7GM37_9GAMM</name>
<keyword evidence="3" id="KW-1185">Reference proteome</keyword>
<evidence type="ECO:0000313" key="3">
    <source>
        <dbReference type="Proteomes" id="UP001162780"/>
    </source>
</evidence>
<dbReference type="PANTHER" id="PTHR33221:SF5">
    <property type="entry name" value="HTH-TYPE TRANSCRIPTIONAL REGULATOR ISCR"/>
    <property type="match status" value="1"/>
</dbReference>
<dbReference type="InterPro" id="IPR000944">
    <property type="entry name" value="Tscrpt_reg_Rrf2"/>
</dbReference>
<reference evidence="2" key="1">
    <citation type="submission" date="2022-11" db="EMBL/GenBank/DDBJ databases">
        <title>Methylomonas rapida sp. nov., Carotenoid-Producing Obligate Methanotrophs with High Growth Characteristics and Biotechnological Potential.</title>
        <authorList>
            <person name="Tikhonova E.N."/>
            <person name="Suleimanov R.Z."/>
            <person name="Miroshnikov K."/>
            <person name="Oshkin I.Y."/>
            <person name="Belova S.E."/>
            <person name="Danilova O.V."/>
            <person name="Ashikhmin A."/>
            <person name="Konopkin A."/>
            <person name="But S.Y."/>
            <person name="Khmelenina V.N."/>
            <person name="Kuznetsov N."/>
            <person name="Pimenov N.V."/>
            <person name="Dedysh S.N."/>
        </authorList>
    </citation>
    <scope>NUCLEOTIDE SEQUENCE</scope>
    <source>
        <strain evidence="2">MP1</strain>
    </source>
</reference>
<dbReference type="NCBIfam" id="TIGR00738">
    <property type="entry name" value="rrf2_super"/>
    <property type="match status" value="1"/>
</dbReference>
<dbReference type="Pfam" id="PF02082">
    <property type="entry name" value="Rrf2"/>
    <property type="match status" value="1"/>
</dbReference>
<dbReference type="RefSeq" id="WP_255186469.1">
    <property type="nucleotide sequence ID" value="NZ_CP113517.1"/>
</dbReference>
<accession>A0ABY7GM37</accession>
<dbReference type="Proteomes" id="UP001162780">
    <property type="component" value="Chromosome"/>
</dbReference>
<dbReference type="InterPro" id="IPR036390">
    <property type="entry name" value="WH_DNA-bd_sf"/>
</dbReference>
<dbReference type="PROSITE" id="PS51197">
    <property type="entry name" value="HTH_RRF2_2"/>
    <property type="match status" value="1"/>
</dbReference>
<dbReference type="SUPFAM" id="SSF46785">
    <property type="entry name" value="Winged helix' DNA-binding domain"/>
    <property type="match status" value="1"/>
</dbReference>
<organism evidence="2 3">
    <name type="scientific">Methylomonas rapida</name>
    <dbReference type="NCBI Taxonomy" id="2963939"/>
    <lineage>
        <taxon>Bacteria</taxon>
        <taxon>Pseudomonadati</taxon>
        <taxon>Pseudomonadota</taxon>
        <taxon>Gammaproteobacteria</taxon>
        <taxon>Methylococcales</taxon>
        <taxon>Methylococcaceae</taxon>
        <taxon>Methylomonas</taxon>
    </lineage>
</organism>
<keyword evidence="1" id="KW-0238">DNA-binding</keyword>
<dbReference type="Gene3D" id="1.10.10.10">
    <property type="entry name" value="Winged helix-like DNA-binding domain superfamily/Winged helix DNA-binding domain"/>
    <property type="match status" value="1"/>
</dbReference>
<dbReference type="EMBL" id="CP113517">
    <property type="protein sequence ID" value="WAR45560.1"/>
    <property type="molecule type" value="Genomic_DNA"/>
</dbReference>